<name>A0A8T0TZU4_PANVG</name>
<dbReference type="PRINTS" id="PR01225">
    <property type="entry name" value="EXPANSNFAMLY"/>
</dbReference>
<dbReference type="PROSITE" id="PS50842">
    <property type="entry name" value="EXPANSIN_EG45"/>
    <property type="match status" value="1"/>
</dbReference>
<evidence type="ECO:0000259" key="8">
    <source>
        <dbReference type="PROSITE" id="PS50843"/>
    </source>
</evidence>
<keyword evidence="10" id="KW-1185">Reference proteome</keyword>
<feature type="domain" description="Expansin-like CBD" evidence="8">
    <location>
        <begin position="179"/>
        <end position="263"/>
    </location>
</feature>
<dbReference type="PANTHER" id="PTHR31692">
    <property type="entry name" value="EXPANSIN-B3"/>
    <property type="match status" value="1"/>
</dbReference>
<keyword evidence="2" id="KW-0964">Secreted</keyword>
<sequence>MELLLLLLVFTIISQFLPPASCSPPSNYKNYCDWCPRHSTASLMIFPPAAAGACGYGAALATELNGGGYVAAAAGAEFFRDGAGCGACYQLRCRDRRVCGDAGVKVVVVTDAANRTGGFLLAREAFAAMANKDGMAADQHQLLAGRSDNVVIPVEFRRIPCEYKRNLAVRVEEGSRNPGHLAVRFLYQGGQTDIATVEIAQPQASSPWRPMARLRRRVWRAARAPAGPLRLRLVVTAGFGGKWLRTQDAVLPADWRPGQEYDTGLRVADVAVRTCTRSCRARAAGGAGDEELR</sequence>
<evidence type="ECO:0000259" key="7">
    <source>
        <dbReference type="PROSITE" id="PS50842"/>
    </source>
</evidence>
<dbReference type="PROSITE" id="PS50843">
    <property type="entry name" value="EXPANSIN_CBD"/>
    <property type="match status" value="1"/>
</dbReference>
<evidence type="ECO:0000256" key="4">
    <source>
        <dbReference type="ARBA" id="ARBA00023316"/>
    </source>
</evidence>
<comment type="similarity">
    <text evidence="5">Belongs to the expansin family.</text>
</comment>
<keyword evidence="4" id="KW-0961">Cell wall biogenesis/degradation</keyword>
<comment type="subcellular location">
    <subcellularLocation>
        <location evidence="1">Secreted</location>
    </subcellularLocation>
</comment>
<dbReference type="Gene3D" id="2.40.40.10">
    <property type="entry name" value="RlpA-like domain"/>
    <property type="match status" value="1"/>
</dbReference>
<evidence type="ECO:0000256" key="1">
    <source>
        <dbReference type="ARBA" id="ARBA00004613"/>
    </source>
</evidence>
<dbReference type="AlphaFoldDB" id="A0A8T0TZU4"/>
<proteinExistence type="inferred from homology"/>
<evidence type="ECO:0000313" key="9">
    <source>
        <dbReference type="EMBL" id="KAG2614316.1"/>
    </source>
</evidence>
<dbReference type="SUPFAM" id="SSF50685">
    <property type="entry name" value="Barwin-like endoglucanases"/>
    <property type="match status" value="1"/>
</dbReference>
<organism evidence="9 10">
    <name type="scientific">Panicum virgatum</name>
    <name type="common">Blackwell switchgrass</name>
    <dbReference type="NCBI Taxonomy" id="38727"/>
    <lineage>
        <taxon>Eukaryota</taxon>
        <taxon>Viridiplantae</taxon>
        <taxon>Streptophyta</taxon>
        <taxon>Embryophyta</taxon>
        <taxon>Tracheophyta</taxon>
        <taxon>Spermatophyta</taxon>
        <taxon>Magnoliopsida</taxon>
        <taxon>Liliopsida</taxon>
        <taxon>Poales</taxon>
        <taxon>Poaceae</taxon>
        <taxon>PACMAD clade</taxon>
        <taxon>Panicoideae</taxon>
        <taxon>Panicodae</taxon>
        <taxon>Paniceae</taxon>
        <taxon>Panicinae</taxon>
        <taxon>Panicum</taxon>
        <taxon>Panicum sect. Hiantes</taxon>
    </lineage>
</organism>
<dbReference type="GO" id="GO:0071555">
    <property type="term" value="P:cell wall organization"/>
    <property type="evidence" value="ECO:0007669"/>
    <property type="project" value="UniProtKB-KW"/>
</dbReference>
<feature type="domain" description="Expansin-like EG45" evidence="7">
    <location>
        <begin position="51"/>
        <end position="166"/>
    </location>
</feature>
<evidence type="ECO:0008006" key="11">
    <source>
        <dbReference type="Google" id="ProtNLM"/>
    </source>
</evidence>
<evidence type="ECO:0000256" key="5">
    <source>
        <dbReference type="RuleBase" id="RU003460"/>
    </source>
</evidence>
<dbReference type="InterPro" id="IPR007118">
    <property type="entry name" value="Expan_Lol_pI"/>
</dbReference>
<dbReference type="GO" id="GO:0005576">
    <property type="term" value="C:extracellular region"/>
    <property type="evidence" value="ECO:0007669"/>
    <property type="project" value="UniProtKB-SubCell"/>
</dbReference>
<evidence type="ECO:0000256" key="6">
    <source>
        <dbReference type="SAM" id="SignalP"/>
    </source>
</evidence>
<accession>A0A8T0TZU4</accession>
<keyword evidence="3" id="KW-0325">Glycoprotein</keyword>
<dbReference type="InterPro" id="IPR036749">
    <property type="entry name" value="Expansin_CBD_sf"/>
</dbReference>
<dbReference type="Pfam" id="PF01357">
    <property type="entry name" value="Expansin_C"/>
    <property type="match status" value="1"/>
</dbReference>
<evidence type="ECO:0000256" key="3">
    <source>
        <dbReference type="ARBA" id="ARBA00023180"/>
    </source>
</evidence>
<dbReference type="Gene3D" id="2.60.40.760">
    <property type="entry name" value="Expansin, cellulose-binding-like domain"/>
    <property type="match status" value="1"/>
</dbReference>
<dbReference type="EMBL" id="CM029043">
    <property type="protein sequence ID" value="KAG2614316.1"/>
    <property type="molecule type" value="Genomic_DNA"/>
</dbReference>
<dbReference type="InterPro" id="IPR036908">
    <property type="entry name" value="RlpA-like_sf"/>
</dbReference>
<feature type="chain" id="PRO_5035894340" description="Expansin-like A2" evidence="6">
    <location>
        <begin position="23"/>
        <end position="293"/>
    </location>
</feature>
<feature type="signal peptide" evidence="6">
    <location>
        <begin position="1"/>
        <end position="22"/>
    </location>
</feature>
<dbReference type="OrthoDB" id="681754at2759"/>
<keyword evidence="6" id="KW-0732">Signal</keyword>
<dbReference type="InterPro" id="IPR007117">
    <property type="entry name" value="Expansin_CBD"/>
</dbReference>
<evidence type="ECO:0000313" key="10">
    <source>
        <dbReference type="Proteomes" id="UP000823388"/>
    </source>
</evidence>
<dbReference type="PANTHER" id="PTHR31692:SF25">
    <property type="entry name" value="EXPANSIN-LIKE A4"/>
    <property type="match status" value="1"/>
</dbReference>
<dbReference type="InterPro" id="IPR007112">
    <property type="entry name" value="Expansin/allergen_DPBB_dom"/>
</dbReference>
<reference evidence="9" key="1">
    <citation type="submission" date="2020-05" db="EMBL/GenBank/DDBJ databases">
        <title>WGS assembly of Panicum virgatum.</title>
        <authorList>
            <person name="Lovell J.T."/>
            <person name="Jenkins J."/>
            <person name="Shu S."/>
            <person name="Juenger T.E."/>
            <person name="Schmutz J."/>
        </authorList>
    </citation>
    <scope>NUCLEOTIDE SEQUENCE</scope>
    <source>
        <strain evidence="9">AP13</strain>
    </source>
</reference>
<protein>
    <recommendedName>
        <fullName evidence="11">Expansin-like A2</fullName>
    </recommendedName>
</protein>
<gene>
    <name evidence="9" type="ORF">PVAP13_4KG381503</name>
</gene>
<dbReference type="SUPFAM" id="SSF49590">
    <property type="entry name" value="PHL pollen allergen"/>
    <property type="match status" value="1"/>
</dbReference>
<comment type="caution">
    <text evidence="9">The sequence shown here is derived from an EMBL/GenBank/DDBJ whole genome shotgun (WGS) entry which is preliminary data.</text>
</comment>
<evidence type="ECO:0000256" key="2">
    <source>
        <dbReference type="ARBA" id="ARBA00022525"/>
    </source>
</evidence>
<dbReference type="Proteomes" id="UP000823388">
    <property type="component" value="Chromosome 4K"/>
</dbReference>